<keyword evidence="3" id="KW-1185">Reference proteome</keyword>
<evidence type="ECO:0000313" key="2">
    <source>
        <dbReference type="EMBL" id="RKM92864.1"/>
    </source>
</evidence>
<evidence type="ECO:0000256" key="1">
    <source>
        <dbReference type="SAM" id="SignalP"/>
    </source>
</evidence>
<dbReference type="EMBL" id="JNAD02000012">
    <property type="protein sequence ID" value="RKM92864.1"/>
    <property type="molecule type" value="Genomic_DNA"/>
</dbReference>
<organism evidence="2 3">
    <name type="scientific">Streptomyces xinghaiensis</name>
    <dbReference type="NCBI Taxonomy" id="1038928"/>
    <lineage>
        <taxon>Bacteria</taxon>
        <taxon>Bacillati</taxon>
        <taxon>Actinomycetota</taxon>
        <taxon>Actinomycetes</taxon>
        <taxon>Kitasatosporales</taxon>
        <taxon>Streptomycetaceae</taxon>
        <taxon>Streptomyces</taxon>
    </lineage>
</organism>
<dbReference type="Proteomes" id="UP000028058">
    <property type="component" value="Unassembled WGS sequence"/>
</dbReference>
<evidence type="ECO:0000313" key="3">
    <source>
        <dbReference type="Proteomes" id="UP000028058"/>
    </source>
</evidence>
<proteinExistence type="predicted"/>
<comment type="caution">
    <text evidence="2">The sequence shown here is derived from an EMBL/GenBank/DDBJ whole genome shotgun (WGS) entry which is preliminary data.</text>
</comment>
<name>A0A420UYH1_9ACTN</name>
<accession>A0A420UYH1</accession>
<reference evidence="2 3" key="1">
    <citation type="journal article" date="2014" name="Genome Announc.">
        <title>Draft Genome Sequence of Streptomyces fradiae ATCC 19609, a Strain Highly Sensitive to Antibiotics.</title>
        <authorList>
            <person name="Bekker O.B."/>
            <person name="Klimina K.M."/>
            <person name="Vatlin A.A."/>
            <person name="Zakharevich N.V."/>
            <person name="Kasianov A.S."/>
            <person name="Danilenko V.N."/>
        </authorList>
    </citation>
    <scope>NUCLEOTIDE SEQUENCE [LARGE SCALE GENOMIC DNA]</scope>
    <source>
        <strain evidence="2 3">ATCC 19609</strain>
    </source>
</reference>
<gene>
    <name evidence="2" type="ORF">SFRA_023430</name>
</gene>
<dbReference type="OrthoDB" id="3533852at2"/>
<feature type="chain" id="PRO_5043190167" description="Peptidoglycan-binding protein" evidence="1">
    <location>
        <begin position="31"/>
        <end position="189"/>
    </location>
</feature>
<feature type="signal peptide" evidence="1">
    <location>
        <begin position="1"/>
        <end position="30"/>
    </location>
</feature>
<dbReference type="AlphaFoldDB" id="A0A420UYH1"/>
<protein>
    <recommendedName>
        <fullName evidence="4">Peptidoglycan-binding protein</fullName>
    </recommendedName>
</protein>
<evidence type="ECO:0008006" key="4">
    <source>
        <dbReference type="Google" id="ProtNLM"/>
    </source>
</evidence>
<keyword evidence="1" id="KW-0732">Signal</keyword>
<sequence length="189" mass="19308">MKVKRPVLFGTAASVLALVTLLGTQGAATAAPFPAPASVPAPASAPAVESGAAVTKLTHAQATARLSAAGISWRSSGNCSDRNSPTCTSFEQVNLATIQGAETLKSASGCALTITGGTETGHASGTYSHWNGYKLDFNPTTCLSGYITGTFTYIGERADGAAQYKAASGNIYARESNHWDVTFYSCGGC</sequence>